<evidence type="ECO:0000313" key="1">
    <source>
        <dbReference type="EMBL" id="CAA7404033.1"/>
    </source>
</evidence>
<dbReference type="AlphaFoldDB" id="A0A7I8L1X9"/>
<protein>
    <submittedName>
        <fullName evidence="1">Uncharacterized protein</fullName>
    </submittedName>
</protein>
<sequence length="48" mass="5696">MLTHQWGFQELQGAKLMDCDNEAAMFILNHKTFHLRTMHIKTVCHVIR</sequence>
<name>A0A7I8L1X9_SPIIN</name>
<proteinExistence type="predicted"/>
<dbReference type="EMBL" id="LR746273">
    <property type="protein sequence ID" value="CAA7404033.1"/>
    <property type="molecule type" value="Genomic_DNA"/>
</dbReference>
<accession>A0A7I8L1X9</accession>
<organism evidence="1 2">
    <name type="scientific">Spirodela intermedia</name>
    <name type="common">Intermediate duckweed</name>
    <dbReference type="NCBI Taxonomy" id="51605"/>
    <lineage>
        <taxon>Eukaryota</taxon>
        <taxon>Viridiplantae</taxon>
        <taxon>Streptophyta</taxon>
        <taxon>Embryophyta</taxon>
        <taxon>Tracheophyta</taxon>
        <taxon>Spermatophyta</taxon>
        <taxon>Magnoliopsida</taxon>
        <taxon>Liliopsida</taxon>
        <taxon>Araceae</taxon>
        <taxon>Lemnoideae</taxon>
        <taxon>Spirodela</taxon>
    </lineage>
</organism>
<reference evidence="1" key="1">
    <citation type="submission" date="2020-02" db="EMBL/GenBank/DDBJ databases">
        <authorList>
            <person name="Scholz U."/>
            <person name="Mascher M."/>
            <person name="Fiebig A."/>
        </authorList>
    </citation>
    <scope>NUCLEOTIDE SEQUENCE</scope>
</reference>
<gene>
    <name evidence="1" type="ORF">SI8410_10014711</name>
</gene>
<dbReference type="Proteomes" id="UP000663760">
    <property type="component" value="Chromosome 10"/>
</dbReference>
<keyword evidence="2" id="KW-1185">Reference proteome</keyword>
<evidence type="ECO:0000313" key="2">
    <source>
        <dbReference type="Proteomes" id="UP000663760"/>
    </source>
</evidence>